<evidence type="ECO:0000313" key="3">
    <source>
        <dbReference type="EMBL" id="KAK8405521.1"/>
    </source>
</evidence>
<sequence length="139" mass="14945">MASALANRRPPASLPPNSSLQRCQRPTSLLGGTAPPTSPQCRNNTDDVTSTLDRSKDSPLIPVFNKRITSMNEAGLFNYWEMGMMPNSSACEQVPTKITVSSSLSLRQCWAMLVVLGGGLAVGVTTLSIELVLAEVMRH</sequence>
<keyword evidence="2" id="KW-1133">Transmembrane helix</keyword>
<keyword evidence="4" id="KW-1185">Reference proteome</keyword>
<feature type="transmembrane region" description="Helical" evidence="2">
    <location>
        <begin position="110"/>
        <end position="133"/>
    </location>
</feature>
<evidence type="ECO:0000256" key="2">
    <source>
        <dbReference type="SAM" id="Phobius"/>
    </source>
</evidence>
<gene>
    <name evidence="3" type="ORF">O3P69_001821</name>
</gene>
<keyword evidence="2" id="KW-0472">Membrane</keyword>
<reference evidence="3 4" key="1">
    <citation type="submission" date="2023-03" db="EMBL/GenBank/DDBJ databases">
        <title>High-quality genome of Scylla paramamosain provides insights in environmental adaptation.</title>
        <authorList>
            <person name="Zhang L."/>
        </authorList>
    </citation>
    <scope>NUCLEOTIDE SEQUENCE [LARGE SCALE GENOMIC DNA]</scope>
    <source>
        <strain evidence="3">LZ_2023a</strain>
        <tissue evidence="3">Muscle</tissue>
    </source>
</reference>
<accession>A0AAW0V0Z2</accession>
<feature type="compositionally biased region" description="Polar residues" evidence="1">
    <location>
        <begin position="39"/>
        <end position="52"/>
    </location>
</feature>
<evidence type="ECO:0000256" key="1">
    <source>
        <dbReference type="SAM" id="MobiDB-lite"/>
    </source>
</evidence>
<name>A0AAW0V0Z2_SCYPA</name>
<protein>
    <submittedName>
        <fullName evidence="3">Uncharacterized protein</fullName>
    </submittedName>
</protein>
<comment type="caution">
    <text evidence="3">The sequence shown here is derived from an EMBL/GenBank/DDBJ whole genome shotgun (WGS) entry which is preliminary data.</text>
</comment>
<organism evidence="3 4">
    <name type="scientific">Scylla paramamosain</name>
    <name type="common">Mud crab</name>
    <dbReference type="NCBI Taxonomy" id="85552"/>
    <lineage>
        <taxon>Eukaryota</taxon>
        <taxon>Metazoa</taxon>
        <taxon>Ecdysozoa</taxon>
        <taxon>Arthropoda</taxon>
        <taxon>Crustacea</taxon>
        <taxon>Multicrustacea</taxon>
        <taxon>Malacostraca</taxon>
        <taxon>Eumalacostraca</taxon>
        <taxon>Eucarida</taxon>
        <taxon>Decapoda</taxon>
        <taxon>Pleocyemata</taxon>
        <taxon>Brachyura</taxon>
        <taxon>Eubrachyura</taxon>
        <taxon>Portunoidea</taxon>
        <taxon>Portunidae</taxon>
        <taxon>Portuninae</taxon>
        <taxon>Scylla</taxon>
    </lineage>
</organism>
<feature type="region of interest" description="Disordered" evidence="1">
    <location>
        <begin position="1"/>
        <end position="56"/>
    </location>
</feature>
<feature type="compositionally biased region" description="Polar residues" evidence="1">
    <location>
        <begin position="15"/>
        <end position="27"/>
    </location>
</feature>
<evidence type="ECO:0000313" key="4">
    <source>
        <dbReference type="Proteomes" id="UP001487740"/>
    </source>
</evidence>
<dbReference type="AlphaFoldDB" id="A0AAW0V0Z2"/>
<dbReference type="EMBL" id="JARAKH010000003">
    <property type="protein sequence ID" value="KAK8405521.1"/>
    <property type="molecule type" value="Genomic_DNA"/>
</dbReference>
<keyword evidence="2" id="KW-0812">Transmembrane</keyword>
<proteinExistence type="predicted"/>
<dbReference type="Proteomes" id="UP001487740">
    <property type="component" value="Unassembled WGS sequence"/>
</dbReference>